<dbReference type="EMBL" id="KZ772708">
    <property type="protein sequence ID" value="PTQ41150.1"/>
    <property type="molecule type" value="Genomic_DNA"/>
</dbReference>
<dbReference type="Proteomes" id="UP000244005">
    <property type="component" value="Unassembled WGS sequence"/>
</dbReference>
<dbReference type="SUPFAM" id="SSF75471">
    <property type="entry name" value="YhbY-like"/>
    <property type="match status" value="2"/>
</dbReference>
<evidence type="ECO:0000313" key="11">
    <source>
        <dbReference type="Proteomes" id="UP000244005"/>
    </source>
</evidence>
<dbReference type="InterPro" id="IPR001890">
    <property type="entry name" value="RNA-binding_CRM"/>
</dbReference>
<proteinExistence type="predicted"/>
<keyword evidence="5 8" id="KW-0694">RNA-binding</keyword>
<dbReference type="OrthoDB" id="551352at2759"/>
<organism evidence="10 11">
    <name type="scientific">Marchantia polymorpha</name>
    <name type="common">Common liverwort</name>
    <name type="synonym">Marchantia aquatica</name>
    <dbReference type="NCBI Taxonomy" id="3197"/>
    <lineage>
        <taxon>Eukaryota</taxon>
        <taxon>Viridiplantae</taxon>
        <taxon>Streptophyta</taxon>
        <taxon>Embryophyta</taxon>
        <taxon>Marchantiophyta</taxon>
        <taxon>Marchantiopsida</taxon>
        <taxon>Marchantiidae</taxon>
        <taxon>Marchantiales</taxon>
        <taxon>Marchantiaceae</taxon>
        <taxon>Marchantia</taxon>
    </lineage>
</organism>
<keyword evidence="6" id="KW-0809">Transit peptide</keyword>
<dbReference type="GO" id="GO:0000373">
    <property type="term" value="P:Group II intron splicing"/>
    <property type="evidence" value="ECO:0007669"/>
    <property type="project" value="UniProtKB-ARBA"/>
</dbReference>
<gene>
    <name evidence="10" type="ORF">MARPO_0036s0124</name>
</gene>
<keyword evidence="2" id="KW-0150">Chloroplast</keyword>
<dbReference type="GO" id="GO:0003729">
    <property type="term" value="F:mRNA binding"/>
    <property type="evidence" value="ECO:0007669"/>
    <property type="project" value="InterPro"/>
</dbReference>
<dbReference type="AlphaFoldDB" id="A0A2R6X4X6"/>
<dbReference type="InterPro" id="IPR045278">
    <property type="entry name" value="CRS1/CFM2/CFM3"/>
</dbReference>
<dbReference type="PANTHER" id="PTHR31846">
    <property type="entry name" value="CRS1 / YHBY (CRM) DOMAIN-CONTAINING PROTEIN"/>
    <property type="match status" value="1"/>
</dbReference>
<protein>
    <recommendedName>
        <fullName evidence="9">CRM domain-containing protein</fullName>
    </recommendedName>
</protein>
<evidence type="ECO:0000313" key="10">
    <source>
        <dbReference type="EMBL" id="PTQ41150.1"/>
    </source>
</evidence>
<evidence type="ECO:0000256" key="6">
    <source>
        <dbReference type="ARBA" id="ARBA00022946"/>
    </source>
</evidence>
<keyword evidence="3" id="KW-0934">Plastid</keyword>
<evidence type="ECO:0000256" key="7">
    <source>
        <dbReference type="ARBA" id="ARBA00023187"/>
    </source>
</evidence>
<keyword evidence="11" id="KW-1185">Reference proteome</keyword>
<evidence type="ECO:0000256" key="2">
    <source>
        <dbReference type="ARBA" id="ARBA00022528"/>
    </source>
</evidence>
<sequence>MQRPNTRFLGERKKDELRMQEDSLMKQRRVKPPSLADVTILKDKLKRLRSIGILARHRIKIGKSGVTNGIVESIHNEWRNFKIVRIKGEGAPTMNMKRTHQVIEENQAGLRVGGTCLVYCGKIYVPPPLRVLLGSESYEEIEYLEEVESVDDNEDMFAADDKSETEEEELMDKKENSAVIMEREREKILSTLVPLYDDWTGGKPVPVDVDQLIYEDFKFKKLYRLLLYGVKPALSNAEMTELRRLARPITPHFALGRNMGFDGLVAAVVKLWERKKYFIVLYRGKDFLPPSVVAAERQSMTQALLEEDERIRVVARSTTIPDASEEITIAVAGTLTRTLRATANWEFLKNSDEERMNREKKTRQAAKKDLTERIRKKLAIIMAKKQRAELVLEKVKKRLRPAGPPADSELITEEEMHMYLKLG</sequence>
<dbReference type="InterPro" id="IPR035920">
    <property type="entry name" value="YhbY-like_sf"/>
</dbReference>
<dbReference type="PROSITE" id="PS51295">
    <property type="entry name" value="CRM"/>
    <property type="match status" value="1"/>
</dbReference>
<keyword evidence="4" id="KW-0677">Repeat</keyword>
<evidence type="ECO:0000256" key="1">
    <source>
        <dbReference type="ARBA" id="ARBA00004229"/>
    </source>
</evidence>
<feature type="domain" description="CRM" evidence="9">
    <location>
        <begin position="38"/>
        <end position="136"/>
    </location>
</feature>
<dbReference type="Pfam" id="PF01985">
    <property type="entry name" value="CRS1_YhbY"/>
    <property type="match status" value="1"/>
</dbReference>
<dbReference type="GO" id="GO:0009507">
    <property type="term" value="C:chloroplast"/>
    <property type="evidence" value="ECO:0007669"/>
    <property type="project" value="UniProtKB-SubCell"/>
</dbReference>
<evidence type="ECO:0000256" key="5">
    <source>
        <dbReference type="ARBA" id="ARBA00022884"/>
    </source>
</evidence>
<dbReference type="Gene3D" id="3.30.110.60">
    <property type="entry name" value="YhbY-like"/>
    <property type="match status" value="1"/>
</dbReference>
<evidence type="ECO:0000259" key="9">
    <source>
        <dbReference type="PROSITE" id="PS51295"/>
    </source>
</evidence>
<evidence type="ECO:0000256" key="8">
    <source>
        <dbReference type="PROSITE-ProRule" id="PRU00626"/>
    </source>
</evidence>
<reference evidence="11" key="1">
    <citation type="journal article" date="2017" name="Cell">
        <title>Insights into land plant evolution garnered from the Marchantia polymorpha genome.</title>
        <authorList>
            <person name="Bowman J.L."/>
            <person name="Kohchi T."/>
            <person name="Yamato K.T."/>
            <person name="Jenkins J."/>
            <person name="Shu S."/>
            <person name="Ishizaki K."/>
            <person name="Yamaoka S."/>
            <person name="Nishihama R."/>
            <person name="Nakamura Y."/>
            <person name="Berger F."/>
            <person name="Adam C."/>
            <person name="Aki S.S."/>
            <person name="Althoff F."/>
            <person name="Araki T."/>
            <person name="Arteaga-Vazquez M.A."/>
            <person name="Balasubrmanian S."/>
            <person name="Barry K."/>
            <person name="Bauer D."/>
            <person name="Boehm C.R."/>
            <person name="Briginshaw L."/>
            <person name="Caballero-Perez J."/>
            <person name="Catarino B."/>
            <person name="Chen F."/>
            <person name="Chiyoda S."/>
            <person name="Chovatia M."/>
            <person name="Davies K.M."/>
            <person name="Delmans M."/>
            <person name="Demura T."/>
            <person name="Dierschke T."/>
            <person name="Dolan L."/>
            <person name="Dorantes-Acosta A.E."/>
            <person name="Eklund D.M."/>
            <person name="Florent S.N."/>
            <person name="Flores-Sandoval E."/>
            <person name="Fujiyama A."/>
            <person name="Fukuzawa H."/>
            <person name="Galik B."/>
            <person name="Grimanelli D."/>
            <person name="Grimwood J."/>
            <person name="Grossniklaus U."/>
            <person name="Hamada T."/>
            <person name="Haseloff J."/>
            <person name="Hetherington A.J."/>
            <person name="Higo A."/>
            <person name="Hirakawa Y."/>
            <person name="Hundley H.N."/>
            <person name="Ikeda Y."/>
            <person name="Inoue K."/>
            <person name="Inoue S.I."/>
            <person name="Ishida S."/>
            <person name="Jia Q."/>
            <person name="Kakita M."/>
            <person name="Kanazawa T."/>
            <person name="Kawai Y."/>
            <person name="Kawashima T."/>
            <person name="Kennedy M."/>
            <person name="Kinose K."/>
            <person name="Kinoshita T."/>
            <person name="Kohara Y."/>
            <person name="Koide E."/>
            <person name="Komatsu K."/>
            <person name="Kopischke S."/>
            <person name="Kubo M."/>
            <person name="Kyozuka J."/>
            <person name="Lagercrantz U."/>
            <person name="Lin S.S."/>
            <person name="Lindquist E."/>
            <person name="Lipzen A.M."/>
            <person name="Lu C.W."/>
            <person name="De Luna E."/>
            <person name="Martienssen R.A."/>
            <person name="Minamino N."/>
            <person name="Mizutani M."/>
            <person name="Mizutani M."/>
            <person name="Mochizuki N."/>
            <person name="Monte I."/>
            <person name="Mosher R."/>
            <person name="Nagasaki H."/>
            <person name="Nakagami H."/>
            <person name="Naramoto S."/>
            <person name="Nishitani K."/>
            <person name="Ohtani M."/>
            <person name="Okamoto T."/>
            <person name="Okumura M."/>
            <person name="Phillips J."/>
            <person name="Pollak B."/>
            <person name="Reinders A."/>
            <person name="Rovekamp M."/>
            <person name="Sano R."/>
            <person name="Sawa S."/>
            <person name="Schmid M.W."/>
            <person name="Shirakawa M."/>
            <person name="Solano R."/>
            <person name="Spunde A."/>
            <person name="Suetsugu N."/>
            <person name="Sugano S."/>
            <person name="Sugiyama A."/>
            <person name="Sun R."/>
            <person name="Suzuki Y."/>
            <person name="Takenaka M."/>
            <person name="Takezawa D."/>
            <person name="Tomogane H."/>
            <person name="Tsuzuki M."/>
            <person name="Ueda T."/>
            <person name="Umeda M."/>
            <person name="Ward J.M."/>
            <person name="Watanabe Y."/>
            <person name="Yazaki K."/>
            <person name="Yokoyama R."/>
            <person name="Yoshitake Y."/>
            <person name="Yotsui I."/>
            <person name="Zachgo S."/>
            <person name="Schmutz J."/>
        </authorList>
    </citation>
    <scope>NUCLEOTIDE SEQUENCE [LARGE SCALE GENOMIC DNA]</scope>
    <source>
        <strain evidence="11">Tak-1</strain>
    </source>
</reference>
<keyword evidence="7" id="KW-0508">mRNA splicing</keyword>
<comment type="subcellular location">
    <subcellularLocation>
        <location evidence="1">Plastid</location>
        <location evidence="1">Chloroplast</location>
    </subcellularLocation>
</comment>
<keyword evidence="7" id="KW-0507">mRNA processing</keyword>
<accession>A0A2R6X4X6</accession>
<name>A0A2R6X4X6_MARPO</name>
<evidence type="ECO:0000256" key="4">
    <source>
        <dbReference type="ARBA" id="ARBA00022737"/>
    </source>
</evidence>
<evidence type="ECO:0000256" key="3">
    <source>
        <dbReference type="ARBA" id="ARBA00022640"/>
    </source>
</evidence>
<dbReference type="PANTHER" id="PTHR31846:SF7">
    <property type="entry name" value="CRS1 _ YHBY (CRM) DOMAIN-CONTAINING PROTEIN"/>
    <property type="match status" value="1"/>
</dbReference>